<evidence type="ECO:0000313" key="7">
    <source>
        <dbReference type="EMBL" id="KEF59679.1"/>
    </source>
</evidence>
<feature type="compositionally biased region" description="Low complexity" evidence="5">
    <location>
        <begin position="74"/>
        <end position="99"/>
    </location>
</feature>
<feature type="region of interest" description="Disordered" evidence="5">
    <location>
        <begin position="118"/>
        <end position="146"/>
    </location>
</feature>
<dbReference type="VEuPathDB" id="FungiDB:A1O9_04525"/>
<dbReference type="GO" id="GO:0008270">
    <property type="term" value="F:zinc ion binding"/>
    <property type="evidence" value="ECO:0007669"/>
    <property type="project" value="InterPro"/>
</dbReference>
<keyword evidence="3" id="KW-0804">Transcription</keyword>
<name>A0A072PHS5_9EURO</name>
<dbReference type="InterPro" id="IPR036864">
    <property type="entry name" value="Zn2-C6_fun-type_DNA-bd_sf"/>
</dbReference>
<feature type="region of interest" description="Disordered" evidence="5">
    <location>
        <begin position="62"/>
        <end position="99"/>
    </location>
</feature>
<dbReference type="SUPFAM" id="SSF57701">
    <property type="entry name" value="Zn2/Cys6 DNA-binding domain"/>
    <property type="match status" value="1"/>
</dbReference>
<feature type="compositionally biased region" description="Low complexity" evidence="5">
    <location>
        <begin position="118"/>
        <end position="133"/>
    </location>
</feature>
<evidence type="ECO:0000256" key="3">
    <source>
        <dbReference type="ARBA" id="ARBA00023163"/>
    </source>
</evidence>
<dbReference type="PROSITE" id="PS50048">
    <property type="entry name" value="ZN2_CY6_FUNGAL_2"/>
    <property type="match status" value="1"/>
</dbReference>
<evidence type="ECO:0000256" key="1">
    <source>
        <dbReference type="ARBA" id="ARBA00023015"/>
    </source>
</evidence>
<keyword evidence="1" id="KW-0805">Transcription regulation</keyword>
<sequence>MVYNGPSGGCRACRTRRVKCDQTKPTCNNCLRRKQPCPGYADVFDGAHRSQNSIVVRRVEKQKNAGNDGKGHAASRSSSPISEASTEIASSSTNTTLATSSRGPLQWIVYSAGVAPSTPASAEPSAVPSPTSSEEPDSEEAARRSEFPKDFDLLVTTVPGSVKTDPQMAAVGFFFRHYGGSMNEPETHCGFHSIWQPMYLESAVDMPLRTATAAVAVNVAMMWCFKGCDTRLPRSLFTKAIAATRRAMFNPAESTTDQLLLTILIFDLYDALVLHYTPGVPNYGKHKEGALALIKHRGAANHLTRRSRGLLEATRHSLLHYFLAERKTFPEELVDLFQQGPAATPVTSLDLISMQVTALQEKLFSLRREDPECMNEWERRSRYEEIIEQAIRVETLLVNWKFRTLTTLWKPYYVSRVSVSQSIASAGFYGPHCIIWQDLAYGDLWTSHASRCIYTLQIIRQALADEPSLLLEQKYQTLLTQTDLQMQEFADFICFSIPFHIGDTMVPTNPLHAESINFPYTIVRDDDTGKNKRIPNPLTNYQARTAASGGWIIYPQLVTLYRFAEPEDDAVPIVLRDGQLDWIKDQVKRLQKIFLFVDPPWFKRLAPPVLKSNA</sequence>
<dbReference type="STRING" id="1182545.A0A072PHS5"/>
<organism evidence="7 8">
    <name type="scientific">Exophiala aquamarina CBS 119918</name>
    <dbReference type="NCBI Taxonomy" id="1182545"/>
    <lineage>
        <taxon>Eukaryota</taxon>
        <taxon>Fungi</taxon>
        <taxon>Dikarya</taxon>
        <taxon>Ascomycota</taxon>
        <taxon>Pezizomycotina</taxon>
        <taxon>Eurotiomycetes</taxon>
        <taxon>Chaetothyriomycetidae</taxon>
        <taxon>Chaetothyriales</taxon>
        <taxon>Herpotrichiellaceae</taxon>
        <taxon>Exophiala</taxon>
    </lineage>
</organism>
<evidence type="ECO:0000256" key="5">
    <source>
        <dbReference type="SAM" id="MobiDB-lite"/>
    </source>
</evidence>
<evidence type="ECO:0000256" key="2">
    <source>
        <dbReference type="ARBA" id="ARBA00023125"/>
    </source>
</evidence>
<dbReference type="PANTHER" id="PTHR38791">
    <property type="entry name" value="ZN(II)2CYS6 TRANSCRIPTION FACTOR (EUROFUNG)-RELATED-RELATED"/>
    <property type="match status" value="1"/>
</dbReference>
<dbReference type="Proteomes" id="UP000027920">
    <property type="component" value="Unassembled WGS sequence"/>
</dbReference>
<dbReference type="EMBL" id="AMGV01000003">
    <property type="protein sequence ID" value="KEF59679.1"/>
    <property type="molecule type" value="Genomic_DNA"/>
</dbReference>
<dbReference type="CDD" id="cd00067">
    <property type="entry name" value="GAL4"/>
    <property type="match status" value="1"/>
</dbReference>
<dbReference type="HOGENOM" id="CLU_013866_3_0_1"/>
<dbReference type="Gene3D" id="4.10.240.10">
    <property type="entry name" value="Zn(2)-C6 fungal-type DNA-binding domain"/>
    <property type="match status" value="1"/>
</dbReference>
<dbReference type="RefSeq" id="XP_013262269.1">
    <property type="nucleotide sequence ID" value="XM_013406815.1"/>
</dbReference>
<dbReference type="GO" id="GO:0000981">
    <property type="term" value="F:DNA-binding transcription factor activity, RNA polymerase II-specific"/>
    <property type="evidence" value="ECO:0007669"/>
    <property type="project" value="InterPro"/>
</dbReference>
<keyword evidence="8" id="KW-1185">Reference proteome</keyword>
<feature type="domain" description="Zn(2)-C6 fungal-type" evidence="6">
    <location>
        <begin position="9"/>
        <end position="37"/>
    </location>
</feature>
<keyword evidence="4" id="KW-0539">Nucleus</keyword>
<gene>
    <name evidence="7" type="ORF">A1O9_04525</name>
</gene>
<dbReference type="InterPro" id="IPR001138">
    <property type="entry name" value="Zn2Cys6_DnaBD"/>
</dbReference>
<proteinExistence type="predicted"/>
<dbReference type="InterPro" id="IPR053175">
    <property type="entry name" value="DHMBA_Reg_Transcription_Factor"/>
</dbReference>
<evidence type="ECO:0000259" key="6">
    <source>
        <dbReference type="PROSITE" id="PS50048"/>
    </source>
</evidence>
<dbReference type="PANTHER" id="PTHR38791:SF5">
    <property type="entry name" value="TRANSCRIPTION FACTOR DBAG-RELATED"/>
    <property type="match status" value="1"/>
</dbReference>
<dbReference type="OrthoDB" id="2991872at2759"/>
<comment type="caution">
    <text evidence="7">The sequence shown here is derived from an EMBL/GenBank/DDBJ whole genome shotgun (WGS) entry which is preliminary data.</text>
</comment>
<accession>A0A072PHS5</accession>
<dbReference type="Pfam" id="PF00172">
    <property type="entry name" value="Zn_clus"/>
    <property type="match status" value="1"/>
</dbReference>
<dbReference type="GeneID" id="25279456"/>
<evidence type="ECO:0000313" key="8">
    <source>
        <dbReference type="Proteomes" id="UP000027920"/>
    </source>
</evidence>
<dbReference type="AlphaFoldDB" id="A0A072PHS5"/>
<reference evidence="7 8" key="1">
    <citation type="submission" date="2013-03" db="EMBL/GenBank/DDBJ databases">
        <title>The Genome Sequence of Exophiala aquamarina CBS 119918.</title>
        <authorList>
            <consortium name="The Broad Institute Genomics Platform"/>
            <person name="Cuomo C."/>
            <person name="de Hoog S."/>
            <person name="Gorbushina A."/>
            <person name="Walker B."/>
            <person name="Young S.K."/>
            <person name="Zeng Q."/>
            <person name="Gargeya S."/>
            <person name="Fitzgerald M."/>
            <person name="Haas B."/>
            <person name="Abouelleil A."/>
            <person name="Allen A.W."/>
            <person name="Alvarado L."/>
            <person name="Arachchi H.M."/>
            <person name="Berlin A.M."/>
            <person name="Chapman S.B."/>
            <person name="Gainer-Dewar J."/>
            <person name="Goldberg J."/>
            <person name="Griggs A."/>
            <person name="Gujja S."/>
            <person name="Hansen M."/>
            <person name="Howarth C."/>
            <person name="Imamovic A."/>
            <person name="Ireland A."/>
            <person name="Larimer J."/>
            <person name="McCowan C."/>
            <person name="Murphy C."/>
            <person name="Pearson M."/>
            <person name="Poon T.W."/>
            <person name="Priest M."/>
            <person name="Roberts A."/>
            <person name="Saif S."/>
            <person name="Shea T."/>
            <person name="Sisk P."/>
            <person name="Sykes S."/>
            <person name="Wortman J."/>
            <person name="Nusbaum C."/>
            <person name="Birren B."/>
        </authorList>
    </citation>
    <scope>NUCLEOTIDE SEQUENCE [LARGE SCALE GENOMIC DNA]</scope>
    <source>
        <strain evidence="7 8">CBS 119918</strain>
    </source>
</reference>
<protein>
    <recommendedName>
        <fullName evidence="6">Zn(2)-C6 fungal-type domain-containing protein</fullName>
    </recommendedName>
</protein>
<dbReference type="SMART" id="SM00066">
    <property type="entry name" value="GAL4"/>
    <property type="match status" value="1"/>
</dbReference>
<keyword evidence="2" id="KW-0238">DNA-binding</keyword>
<dbReference type="PROSITE" id="PS00463">
    <property type="entry name" value="ZN2_CY6_FUNGAL_1"/>
    <property type="match status" value="1"/>
</dbReference>
<dbReference type="GO" id="GO:0003677">
    <property type="term" value="F:DNA binding"/>
    <property type="evidence" value="ECO:0007669"/>
    <property type="project" value="UniProtKB-KW"/>
</dbReference>
<evidence type="ECO:0000256" key="4">
    <source>
        <dbReference type="ARBA" id="ARBA00023242"/>
    </source>
</evidence>